<comment type="caution">
    <text evidence="1">The sequence shown here is derived from an EMBL/GenBank/DDBJ whole genome shotgun (WGS) entry which is preliminary data.</text>
</comment>
<gene>
    <name evidence="1" type="ORF">CR201_G0010372</name>
</gene>
<reference evidence="1" key="1">
    <citation type="submission" date="2017-12" db="EMBL/GenBank/DDBJ databases">
        <title>High-resolution comparative analysis of great ape genomes.</title>
        <authorList>
            <person name="Pollen A."/>
            <person name="Hastie A."/>
            <person name="Hormozdiari F."/>
            <person name="Dougherty M."/>
            <person name="Liu R."/>
            <person name="Chaisson M."/>
            <person name="Hoppe E."/>
            <person name="Hill C."/>
            <person name="Pang A."/>
            <person name="Hillier L."/>
            <person name="Baker C."/>
            <person name="Armstrong J."/>
            <person name="Shendure J."/>
            <person name="Paten B."/>
            <person name="Wilson R."/>
            <person name="Chao H."/>
            <person name="Schneider V."/>
            <person name="Ventura M."/>
            <person name="Kronenberg Z."/>
            <person name="Murali S."/>
            <person name="Gordon D."/>
            <person name="Cantsilieris S."/>
            <person name="Munson K."/>
            <person name="Nelson B."/>
            <person name="Raja A."/>
            <person name="Underwood J."/>
            <person name="Diekhans M."/>
            <person name="Fiddes I."/>
            <person name="Haussler D."/>
            <person name="Eichler E."/>
        </authorList>
    </citation>
    <scope>NUCLEOTIDE SEQUENCE [LARGE SCALE GENOMIC DNA]</scope>
    <source>
        <strain evidence="1">Susie</strain>
    </source>
</reference>
<dbReference type="EMBL" id="NDHI03003388">
    <property type="protein sequence ID" value="PNJ69744.1"/>
    <property type="molecule type" value="Genomic_DNA"/>
</dbReference>
<name>A0A2J8WIZ2_PONAB</name>
<protein>
    <submittedName>
        <fullName evidence="1">Uncharacterized protein</fullName>
    </submittedName>
</protein>
<proteinExistence type="predicted"/>
<sequence length="94" mass="10808">MDTCDIWCRDSDRGTSLGRSIPCSPALCSVRNIHLRPRVLRPTSPRNISPILNRRQRRRVLSVNPKLRHQSWTQEDSLPLVFNHCGDACLIIHP</sequence>
<evidence type="ECO:0000313" key="1">
    <source>
        <dbReference type="EMBL" id="PNJ69744.1"/>
    </source>
</evidence>
<dbReference type="AlphaFoldDB" id="A0A2J8WIZ2"/>
<accession>A0A2J8WIZ2</accession>
<organism evidence="1">
    <name type="scientific">Pongo abelii</name>
    <name type="common">Sumatran orangutan</name>
    <name type="synonym">Pongo pygmaeus abelii</name>
    <dbReference type="NCBI Taxonomy" id="9601"/>
    <lineage>
        <taxon>Eukaryota</taxon>
        <taxon>Metazoa</taxon>
        <taxon>Chordata</taxon>
        <taxon>Craniata</taxon>
        <taxon>Vertebrata</taxon>
        <taxon>Euteleostomi</taxon>
        <taxon>Mammalia</taxon>
        <taxon>Eutheria</taxon>
        <taxon>Euarchontoglires</taxon>
        <taxon>Primates</taxon>
        <taxon>Haplorrhini</taxon>
        <taxon>Catarrhini</taxon>
        <taxon>Hominidae</taxon>
        <taxon>Pongo</taxon>
    </lineage>
</organism>